<sequence length="590" mass="61832">MPPSPQRPALPGLLLAACLLAGCRTPATGPAGAPPPRADGIVAIGAVQGDGEASPLLDRSVTVEGVVTGDFGQGLGGWFVQDAGDGDEATSDGLFVVADDAVALRAGDRVRVRGRVVEHGEPARGTLTALQAEAIDVIGRGDVAPVVIDGAPGDWERFEGMRVRIDAPLTISGQHDLARRGVLHASFEGRLFTPTELAPPGPEAERIATDNARRRLLLDDAQSRENPGEAWYLDGRPVPRTGSVVTGAEGIVDQRWGEFRLQLTAPPRIAPAPRPAAPTVPGRVRLASFNLENLFNGDGRGGGFPTPRGARTPAELTAQLGRLVATIRALDPDVAALMELENDGYDSDSSLAQLVDALNAGGGDWAFVDAGHGPGTDAIRVGLVYRSARLQPRGRPAVLEGGPFGARSRVPLAQAFVPVGGNEADRGTFVVVANHFKSKGCSGAEGADRDRGDGQACWNALRVDSARRLLDWVSGDPTGSGSDLVAIVGDFNAYAQEDPVRLFLERGWKDALSAANVVEPYSFVFDGQAGRLDHALLSPALAGRLAGAAEWHSNADEPRNIGDLDANGRDHAASPWRSSDHDPLIVGFDL</sequence>
<dbReference type="InterPro" id="IPR036691">
    <property type="entry name" value="Endo/exonu/phosph_ase_sf"/>
</dbReference>
<dbReference type="EMBL" id="VOHK01000002">
    <property type="protein sequence ID" value="TWT22321.1"/>
    <property type="molecule type" value="Genomic_DNA"/>
</dbReference>
<accession>A0A5C5U799</accession>
<dbReference type="NCBIfam" id="NF033681">
    <property type="entry name" value="ExeM_NucH_DNase"/>
    <property type="match status" value="1"/>
</dbReference>
<feature type="chain" id="PRO_5023089672" evidence="2">
    <location>
        <begin position="28"/>
        <end position="590"/>
    </location>
</feature>
<dbReference type="Pfam" id="PF03372">
    <property type="entry name" value="Exo_endo_phos"/>
    <property type="match status" value="1"/>
</dbReference>
<dbReference type="AlphaFoldDB" id="A0A5C5U799"/>
<dbReference type="InterPro" id="IPR047971">
    <property type="entry name" value="ExeM-like"/>
</dbReference>
<comment type="caution">
    <text evidence="4">The sequence shown here is derived from an EMBL/GenBank/DDBJ whole genome shotgun (WGS) entry which is preliminary data.</text>
</comment>
<protein>
    <submittedName>
        <fullName evidence="4">ExeM/NucH family extracellular endonuclease</fullName>
    </submittedName>
</protein>
<dbReference type="CDD" id="cd10283">
    <property type="entry name" value="MnuA_DNase1-like"/>
    <property type="match status" value="1"/>
</dbReference>
<keyword evidence="4" id="KW-0378">Hydrolase</keyword>
<keyword evidence="4" id="KW-0540">Nuclease</keyword>
<dbReference type="PROSITE" id="PS51257">
    <property type="entry name" value="PROKAR_LIPOPROTEIN"/>
    <property type="match status" value="1"/>
</dbReference>
<feature type="signal peptide" evidence="2">
    <location>
        <begin position="1"/>
        <end position="27"/>
    </location>
</feature>
<keyword evidence="2" id="KW-0732">Signal</keyword>
<dbReference type="SUPFAM" id="SSF56219">
    <property type="entry name" value="DNase I-like"/>
    <property type="match status" value="1"/>
</dbReference>
<dbReference type="PANTHER" id="PTHR42834:SF1">
    <property type="entry name" value="ENDONUCLEASE_EXONUCLEASE_PHOSPHATASE FAMILY PROTEIN (AFU_ORTHOLOGUE AFUA_3G09210)"/>
    <property type="match status" value="1"/>
</dbReference>
<dbReference type="Gene3D" id="3.60.10.10">
    <property type="entry name" value="Endonuclease/exonuclease/phosphatase"/>
    <property type="match status" value="1"/>
</dbReference>
<evidence type="ECO:0000256" key="1">
    <source>
        <dbReference type="SAM" id="MobiDB-lite"/>
    </source>
</evidence>
<name>A0A5C5U799_9GAMM</name>
<dbReference type="Proteomes" id="UP000319980">
    <property type="component" value="Unassembled WGS sequence"/>
</dbReference>
<keyword evidence="5" id="KW-1185">Reference proteome</keyword>
<dbReference type="PANTHER" id="PTHR42834">
    <property type="entry name" value="ENDONUCLEASE/EXONUCLEASE/PHOSPHATASE FAMILY PROTEIN (AFU_ORTHOLOGUE AFUA_3G09210)"/>
    <property type="match status" value="1"/>
</dbReference>
<feature type="region of interest" description="Disordered" evidence="1">
    <location>
        <begin position="556"/>
        <end position="578"/>
    </location>
</feature>
<dbReference type="InterPro" id="IPR005135">
    <property type="entry name" value="Endo/exonuclease/phosphatase"/>
</dbReference>
<gene>
    <name evidence="4" type="ORF">FQY83_04630</name>
</gene>
<dbReference type="RefSeq" id="WP_146385551.1">
    <property type="nucleotide sequence ID" value="NZ_VOHK01000002.1"/>
</dbReference>
<evidence type="ECO:0000313" key="5">
    <source>
        <dbReference type="Proteomes" id="UP000319980"/>
    </source>
</evidence>
<feature type="domain" description="Endonuclease/exonuclease/phosphatase" evidence="3">
    <location>
        <begin position="288"/>
        <end position="581"/>
    </location>
</feature>
<evidence type="ECO:0000313" key="4">
    <source>
        <dbReference type="EMBL" id="TWT22321.1"/>
    </source>
</evidence>
<reference evidence="4 5" key="1">
    <citation type="journal article" date="2008" name="Int. J. Syst. Evol. Microbiol.">
        <title>Luteimonas marina sp. nov., isolated from seawater.</title>
        <authorList>
            <person name="Baik K.S."/>
            <person name="Park S.C."/>
            <person name="Kim M.S."/>
            <person name="Kim E.M."/>
            <person name="Park C."/>
            <person name="Chun J."/>
            <person name="Seong C.N."/>
        </authorList>
    </citation>
    <scope>NUCLEOTIDE SEQUENCE [LARGE SCALE GENOMIC DNA]</scope>
    <source>
        <strain evidence="4 5">FR1330</strain>
    </source>
</reference>
<proteinExistence type="predicted"/>
<dbReference type="OrthoDB" id="9800417at2"/>
<dbReference type="CDD" id="cd04486">
    <property type="entry name" value="YhcR_OBF_like"/>
    <property type="match status" value="1"/>
</dbReference>
<evidence type="ECO:0000259" key="3">
    <source>
        <dbReference type="Pfam" id="PF03372"/>
    </source>
</evidence>
<evidence type="ECO:0000256" key="2">
    <source>
        <dbReference type="SAM" id="SignalP"/>
    </source>
</evidence>
<organism evidence="4 5">
    <name type="scientific">Luteimonas marina</name>
    <dbReference type="NCBI Taxonomy" id="488485"/>
    <lineage>
        <taxon>Bacteria</taxon>
        <taxon>Pseudomonadati</taxon>
        <taxon>Pseudomonadota</taxon>
        <taxon>Gammaproteobacteria</taxon>
        <taxon>Lysobacterales</taxon>
        <taxon>Lysobacteraceae</taxon>
        <taxon>Luteimonas</taxon>
    </lineage>
</organism>
<dbReference type="GO" id="GO:0004519">
    <property type="term" value="F:endonuclease activity"/>
    <property type="evidence" value="ECO:0007669"/>
    <property type="project" value="UniProtKB-KW"/>
</dbReference>
<keyword evidence="4" id="KW-0255">Endonuclease</keyword>